<dbReference type="EMBL" id="UINC01154240">
    <property type="protein sequence ID" value="SVD49415.1"/>
    <property type="molecule type" value="Genomic_DNA"/>
</dbReference>
<sequence length="149" mass="17687">MTQNSSHPKQREEPKNRPPAEAFEALEELYRRVDEEISESGVECWLRGDCCDFEKVDHTLFASSLELEYVREKHPETFPPNNALCPFWEDGRCVERERRPLGCRTYFCDGNFAERLQAIYENYHAEIRELAKRYDIPYSYKPFVLALRT</sequence>
<reference evidence="2" key="1">
    <citation type="submission" date="2018-05" db="EMBL/GenBank/DDBJ databases">
        <authorList>
            <person name="Lanie J.A."/>
            <person name="Ng W.-L."/>
            <person name="Kazmierczak K.M."/>
            <person name="Andrzejewski T.M."/>
            <person name="Davidsen T.M."/>
            <person name="Wayne K.J."/>
            <person name="Tettelin H."/>
            <person name="Glass J.I."/>
            <person name="Rusch D."/>
            <person name="Podicherti R."/>
            <person name="Tsui H.-C.T."/>
            <person name="Winkler M.E."/>
        </authorList>
    </citation>
    <scope>NUCLEOTIDE SEQUENCE</scope>
</reference>
<evidence type="ECO:0000313" key="2">
    <source>
        <dbReference type="EMBL" id="SVD49415.1"/>
    </source>
</evidence>
<feature type="compositionally biased region" description="Basic and acidic residues" evidence="1">
    <location>
        <begin position="9"/>
        <end position="18"/>
    </location>
</feature>
<gene>
    <name evidence="2" type="ORF">METZ01_LOCUS402269</name>
</gene>
<proteinExistence type="predicted"/>
<accession>A0A382VTQ7</accession>
<name>A0A382VTQ7_9ZZZZ</name>
<feature type="region of interest" description="Disordered" evidence="1">
    <location>
        <begin position="1"/>
        <end position="21"/>
    </location>
</feature>
<evidence type="ECO:0000256" key="1">
    <source>
        <dbReference type="SAM" id="MobiDB-lite"/>
    </source>
</evidence>
<dbReference type="AlphaFoldDB" id="A0A382VTQ7"/>
<organism evidence="2">
    <name type="scientific">marine metagenome</name>
    <dbReference type="NCBI Taxonomy" id="408172"/>
    <lineage>
        <taxon>unclassified sequences</taxon>
        <taxon>metagenomes</taxon>
        <taxon>ecological metagenomes</taxon>
    </lineage>
</organism>
<evidence type="ECO:0008006" key="3">
    <source>
        <dbReference type="Google" id="ProtNLM"/>
    </source>
</evidence>
<protein>
    <recommendedName>
        <fullName evidence="3">Zinc/iron-chelating domain-containing protein</fullName>
    </recommendedName>
</protein>